<comment type="caution">
    <text evidence="1">The sequence shown here is derived from an EMBL/GenBank/DDBJ whole genome shotgun (WGS) entry which is preliminary data.</text>
</comment>
<name>A0A2T0AFK3_RHOTO</name>
<gene>
    <name evidence="1" type="ORF">AAT19DRAFT_12191</name>
</gene>
<sequence>MVHGGSPGDFRRVVVPQVRHNTASQSPFTQVWLKQARHVLRGGYRELDKSPFDPFRYESVWEFVAAITNVVYVYHNLPPADSLVRFSHHALILYTLARLKQTSPQRIPDTWIMASFEALIASLNDDIAYTAASVPDALEMVRNLVTRVGAIVPFTAQLSFRPGTGLVVRCVQ</sequence>
<evidence type="ECO:0000313" key="2">
    <source>
        <dbReference type="Proteomes" id="UP000239560"/>
    </source>
</evidence>
<evidence type="ECO:0000313" key="1">
    <source>
        <dbReference type="EMBL" id="PRQ76773.1"/>
    </source>
</evidence>
<dbReference type="Proteomes" id="UP000239560">
    <property type="component" value="Unassembled WGS sequence"/>
</dbReference>
<reference evidence="1 2" key="1">
    <citation type="journal article" date="2018" name="Elife">
        <title>Functional genomics of lipid metabolism in the oleaginous yeast Rhodosporidium toruloides.</title>
        <authorList>
            <person name="Coradetti S.T."/>
            <person name="Pinel D."/>
            <person name="Geiselman G."/>
            <person name="Ito M."/>
            <person name="Mondo S."/>
            <person name="Reilly M.C."/>
            <person name="Cheng Y.F."/>
            <person name="Bauer S."/>
            <person name="Grigoriev I."/>
            <person name="Gladden J.M."/>
            <person name="Simmons B.A."/>
            <person name="Brem R."/>
            <person name="Arkin A.P."/>
            <person name="Skerker J.M."/>
        </authorList>
    </citation>
    <scope>NUCLEOTIDE SEQUENCE [LARGE SCALE GENOMIC DNA]</scope>
    <source>
        <strain evidence="1 2">NBRC 0880</strain>
    </source>
</reference>
<dbReference type="AlphaFoldDB" id="A0A2T0AFK3"/>
<proteinExistence type="predicted"/>
<dbReference type="EMBL" id="LCTV02000002">
    <property type="protein sequence ID" value="PRQ76773.1"/>
    <property type="molecule type" value="Genomic_DNA"/>
</dbReference>
<accession>A0A2T0AFK3</accession>
<organism evidence="1 2">
    <name type="scientific">Rhodotorula toruloides</name>
    <name type="common">Yeast</name>
    <name type="synonym">Rhodosporidium toruloides</name>
    <dbReference type="NCBI Taxonomy" id="5286"/>
    <lineage>
        <taxon>Eukaryota</taxon>
        <taxon>Fungi</taxon>
        <taxon>Dikarya</taxon>
        <taxon>Basidiomycota</taxon>
        <taxon>Pucciniomycotina</taxon>
        <taxon>Microbotryomycetes</taxon>
        <taxon>Sporidiobolales</taxon>
        <taxon>Sporidiobolaceae</taxon>
        <taxon>Rhodotorula</taxon>
    </lineage>
</organism>
<protein>
    <submittedName>
        <fullName evidence="1">Uncharacterized protein</fullName>
    </submittedName>
</protein>